<keyword evidence="2" id="KW-1185">Reference proteome</keyword>
<reference evidence="2" key="1">
    <citation type="journal article" date="2014" name="Nat. Commun.">
        <title>The emerging biofuel crop Camelina sativa retains a highly undifferentiated hexaploid genome structure.</title>
        <authorList>
            <person name="Kagale S."/>
            <person name="Koh C."/>
            <person name="Nixon J."/>
            <person name="Bollina V."/>
            <person name="Clarke W.E."/>
            <person name="Tuteja R."/>
            <person name="Spillane C."/>
            <person name="Robinson S.J."/>
            <person name="Links M.G."/>
            <person name="Clarke C."/>
            <person name="Higgins E.E."/>
            <person name="Huebert T."/>
            <person name="Sharpe A.G."/>
            <person name="Parkin I.A."/>
        </authorList>
    </citation>
    <scope>NUCLEOTIDE SEQUENCE [LARGE SCALE GENOMIC DNA]</scope>
    <source>
        <strain evidence="2">cv. DH55</strain>
    </source>
</reference>
<dbReference type="GeneID" id="104770167"/>
<reference evidence="3" key="2">
    <citation type="submission" date="2025-08" db="UniProtKB">
        <authorList>
            <consortium name="RefSeq"/>
        </authorList>
    </citation>
    <scope>IDENTIFICATION</scope>
    <source>
        <tissue evidence="3">Leaf</tissue>
    </source>
</reference>
<evidence type="ECO:0000313" key="2">
    <source>
        <dbReference type="Proteomes" id="UP000694864"/>
    </source>
</evidence>
<dbReference type="InterPro" id="IPR011990">
    <property type="entry name" value="TPR-like_helical_dom_sf"/>
</dbReference>
<dbReference type="Gene3D" id="1.25.40.10">
    <property type="entry name" value="Tetratricopeptide repeat domain"/>
    <property type="match status" value="1"/>
</dbReference>
<evidence type="ECO:0000313" key="3">
    <source>
        <dbReference type="RefSeq" id="XP_010492848.1"/>
    </source>
</evidence>
<evidence type="ECO:0000256" key="1">
    <source>
        <dbReference type="ARBA" id="ARBA00007626"/>
    </source>
</evidence>
<sequence>MGETLDFIIREKEKKGVSITQSQADLVSAAEQLDKEGKHEYALEIFQWMDKKKMSFSPSQLAVFLNIIAKTRGLDAAEAYFKKIDPNIDRMDTRSKNWPAYVTLLLLKRESKKNLAKASCWSPSQ</sequence>
<name>A0ABM0XYJ4_CAMSA</name>
<comment type="similarity">
    <text evidence="1">Belongs to the PPR family. P subfamily.</text>
</comment>
<organism evidence="2 3">
    <name type="scientific">Camelina sativa</name>
    <name type="common">False flax</name>
    <name type="synonym">Myagrum sativum</name>
    <dbReference type="NCBI Taxonomy" id="90675"/>
    <lineage>
        <taxon>Eukaryota</taxon>
        <taxon>Viridiplantae</taxon>
        <taxon>Streptophyta</taxon>
        <taxon>Embryophyta</taxon>
        <taxon>Tracheophyta</taxon>
        <taxon>Spermatophyta</taxon>
        <taxon>Magnoliopsida</taxon>
        <taxon>eudicotyledons</taxon>
        <taxon>Gunneridae</taxon>
        <taxon>Pentapetalae</taxon>
        <taxon>rosids</taxon>
        <taxon>malvids</taxon>
        <taxon>Brassicales</taxon>
        <taxon>Brassicaceae</taxon>
        <taxon>Camelineae</taxon>
        <taxon>Camelina</taxon>
    </lineage>
</organism>
<dbReference type="RefSeq" id="XP_010492848.1">
    <property type="nucleotide sequence ID" value="XM_010494546.2"/>
</dbReference>
<dbReference type="PANTHER" id="PTHR45717">
    <property type="entry name" value="OS12G0527900 PROTEIN"/>
    <property type="match status" value="1"/>
</dbReference>
<proteinExistence type="inferred from homology"/>
<accession>A0ABM0XYJ4</accession>
<dbReference type="Proteomes" id="UP000694864">
    <property type="component" value="Chromosome 3"/>
</dbReference>
<gene>
    <name evidence="3" type="primary">LOC104770167</name>
</gene>
<protein>
    <submittedName>
        <fullName evidence="3">Pentatricopeptide repeat-containing protein At1g02370, mitochondrial-like isoform X1</fullName>
    </submittedName>
</protein>
<dbReference type="PANTHER" id="PTHR45717:SF8">
    <property type="entry name" value="OS01G0301000 PROTEIN"/>
    <property type="match status" value="1"/>
</dbReference>